<protein>
    <submittedName>
        <fullName evidence="2">Uncharacterized protein</fullName>
    </submittedName>
</protein>
<feature type="compositionally biased region" description="Polar residues" evidence="1">
    <location>
        <begin position="1059"/>
        <end position="1072"/>
    </location>
</feature>
<feature type="compositionally biased region" description="Low complexity" evidence="1">
    <location>
        <begin position="359"/>
        <end position="373"/>
    </location>
</feature>
<accession>A0A061H9H1</accession>
<dbReference type="HOGENOM" id="CLU_260344_0_0_1"/>
<feature type="compositionally biased region" description="Basic and acidic residues" evidence="1">
    <location>
        <begin position="245"/>
        <end position="254"/>
    </location>
</feature>
<feature type="region of interest" description="Disordered" evidence="1">
    <location>
        <begin position="952"/>
        <end position="1010"/>
    </location>
</feature>
<dbReference type="EMBL" id="KE361631">
    <property type="protein sequence ID" value="EPQ29283.1"/>
    <property type="molecule type" value="Genomic_DNA"/>
</dbReference>
<dbReference type="GeneID" id="19317150"/>
<sequence>MPLIQFATPPTRESAFQGGRPPARSDQAHHLPAPSRSPLPPSQTQQQQRRQQPQAPPAVAATAISQPEPLGRPSATAAEVQPEPLTFEKRPLARTPSSPEPAENKPQPTSPVQSTDLAAGTSAATTFLPASGLSAREPKSLLADALSNHRPQRPALPSAVSSGILRKDRGADSPTSLASAREAHTTDDDVAPRDTRTPITPLKTHFVEPVKPRRSPSRSPPRHAAAKGDRPTSQGAPRQTAVRLHRSEQVDQHLTLTEERVASLGSEPPVLTRRRCLVFQESSDVLERAAERAARLRQSRRLGAMACPDGVGGHGAAGEAAAAAASASADASRRRGSQHSTSSAGEESCSTRSSWVPRGSSPPTSLAASPTGSLLHADKETEEEDNEADYASGDDGNDNEDDATPARTPSAETPTALTGVAQTSASTPKAADLAPAAAVDKALKLTFAQSPQEILAQRKARHDVDLARPRPSLSKFKASSSPAPSRPGRLGHAEPGVEAKLPEEAPQEAAGAVADSTKRSLSFTVCPHPERDQARDPSSRSKLSGSPAPNALSYKQRVSGIRGGGPIRSPAPHAAEQGIRPSSIASSTLSASSSGYSEDEEDDSEDYEEDDELTDSGADTGEGVESDLGSNDEDDDAASERTDATDDDDEEEDEEEEVLDASETDQPSLSRPTAGKAPETGLGRSAVAPWLLQNSAGDAGDRGTDSDAANQRMPKIGFLETVKRRSLSQGDAADRTRLPDDTAAAVAGQTSPRRGDRSAAHPPGPSSRSKSPAPKTLARTRPALVSRDSRNFSHPMCFLPDTFEDSAPTSPALSTHNDAHDLASSGLPGQHYASDLGSGPNSRRCSWQNPSGAAGPTSGATPLSLPFHRGRDRAPASGPTSDAEAAGPQHMTWRGPSWMQAHSLHAKPADIADATEAGHAASSLGLTSDGVPLRPVQMRHASSKAVDDYQRAWSSLHRRDSSSVASPPGTQAVSPTRNGTPMSSVGLLCPGTLSPRSPPTRPASAQRALSTASQVRCKPAMAQCSTAAVVGATSPPKDNALSHLKHYFDHPPAAFGDVSRTSEGTTPASGTHSPVLGGGAGAVAARYWNETLTALAHAMAGESTHAEHSDHAREGYRSEPGEYGRHGRSRSAPLDALVGPQGAVPSSSSAWPGPPEACPDSGASHRDAPADEAHSAGGAAAWHRAVSPAPRPIRIASPPAAAWNSDRDGEALARPRQRRPRTATSKKPTRTVAKSQGASPPSALLEYMRREVGPDGHTRLVVVEDDERRLRTRRKKKTSSTSMEFNWGRCKITNPAPAPATVEGGEDAQGAEQPR</sequence>
<feature type="compositionally biased region" description="Low complexity" evidence="1">
    <location>
        <begin position="317"/>
        <end position="330"/>
    </location>
</feature>
<feature type="compositionally biased region" description="Acidic residues" evidence="1">
    <location>
        <begin position="622"/>
        <end position="637"/>
    </location>
</feature>
<feature type="compositionally biased region" description="Polar residues" evidence="1">
    <location>
        <begin position="338"/>
        <end position="354"/>
    </location>
</feature>
<feature type="compositionally biased region" description="Acidic residues" evidence="1">
    <location>
        <begin position="597"/>
        <end position="614"/>
    </location>
</feature>
<feature type="compositionally biased region" description="Basic and acidic residues" evidence="1">
    <location>
        <begin position="181"/>
        <end position="196"/>
    </location>
</feature>
<feature type="compositionally biased region" description="Basic and acidic residues" evidence="1">
    <location>
        <begin position="1163"/>
        <end position="1174"/>
    </location>
</feature>
<feature type="compositionally biased region" description="Polar residues" evidence="1">
    <location>
        <begin position="839"/>
        <end position="851"/>
    </location>
</feature>
<dbReference type="Proteomes" id="UP000053664">
    <property type="component" value="Unassembled WGS sequence"/>
</dbReference>
<feature type="compositionally biased region" description="Polar residues" evidence="1">
    <location>
        <begin position="410"/>
        <end position="427"/>
    </location>
</feature>
<proteinExistence type="predicted"/>
<reference evidence="2 3" key="1">
    <citation type="journal article" date="2013" name="Plant Cell">
        <title>The transition from a phytopathogenic smut ancestor to an anamorphic biocontrol agent deciphered by comparative whole-genome analysis.</title>
        <authorList>
            <person name="Lefebvre F."/>
            <person name="Joly D.L."/>
            <person name="Labbe C."/>
            <person name="Teichmann B."/>
            <person name="Linning R."/>
            <person name="Belzile F."/>
            <person name="Bakkeren G."/>
            <person name="Belanger R.R."/>
        </authorList>
    </citation>
    <scope>NUCLEOTIDE SEQUENCE [LARGE SCALE GENOMIC DNA]</scope>
    <source>
        <strain evidence="2 3">PF-1</strain>
    </source>
</reference>
<feature type="compositionally biased region" description="Low complexity" evidence="1">
    <location>
        <begin position="1175"/>
        <end position="1202"/>
    </location>
</feature>
<dbReference type="OrthoDB" id="2554928at2759"/>
<evidence type="ECO:0000313" key="3">
    <source>
        <dbReference type="Proteomes" id="UP000053664"/>
    </source>
</evidence>
<evidence type="ECO:0000313" key="2">
    <source>
        <dbReference type="EMBL" id="EPQ29283.1"/>
    </source>
</evidence>
<feature type="region of interest" description="Disordered" evidence="1">
    <location>
        <begin position="305"/>
        <end position="434"/>
    </location>
</feature>
<feature type="compositionally biased region" description="Low complexity" evidence="1">
    <location>
        <begin position="42"/>
        <end position="66"/>
    </location>
</feature>
<feature type="compositionally biased region" description="Basic and acidic residues" evidence="1">
    <location>
        <begin position="491"/>
        <end position="503"/>
    </location>
</feature>
<feature type="region of interest" description="Disordered" evidence="1">
    <location>
        <begin position="1100"/>
        <end position="1241"/>
    </location>
</feature>
<feature type="compositionally biased region" description="Low complexity" evidence="1">
    <location>
        <begin position="471"/>
        <end position="490"/>
    </location>
</feature>
<feature type="region of interest" description="Disordered" evidence="1">
    <location>
        <begin position="1055"/>
        <end position="1074"/>
    </location>
</feature>
<feature type="compositionally biased region" description="Polar residues" evidence="1">
    <location>
        <begin position="962"/>
        <end position="983"/>
    </location>
</feature>
<feature type="region of interest" description="Disordered" evidence="1">
    <location>
        <begin position="1"/>
        <end position="123"/>
    </location>
</feature>
<feature type="compositionally biased region" description="Basic and acidic residues" evidence="1">
    <location>
        <begin position="528"/>
        <end position="539"/>
    </location>
</feature>
<feature type="compositionally biased region" description="Polar residues" evidence="1">
    <location>
        <begin position="807"/>
        <end position="816"/>
    </location>
</feature>
<feature type="compositionally biased region" description="Basic residues" evidence="1">
    <location>
        <begin position="212"/>
        <end position="225"/>
    </location>
</feature>
<feature type="compositionally biased region" description="Basic and acidic residues" evidence="1">
    <location>
        <begin position="1104"/>
        <end position="1125"/>
    </location>
</feature>
<gene>
    <name evidence="2" type="ORF">PFL1_03038</name>
</gene>
<name>A0A061H9H1_9BASI</name>
<dbReference type="RefSeq" id="XP_007878746.1">
    <property type="nucleotide sequence ID" value="XM_007880555.1"/>
</dbReference>
<feature type="region of interest" description="Disordered" evidence="1">
    <location>
        <begin position="142"/>
        <end position="254"/>
    </location>
</feature>
<dbReference type="eggNOG" id="ENOG502RDHM">
    <property type="taxonomic scope" value="Eukaryota"/>
</dbReference>
<feature type="compositionally biased region" description="Acidic residues" evidence="1">
    <location>
        <begin position="645"/>
        <end position="663"/>
    </location>
</feature>
<organism evidence="2 3">
    <name type="scientific">Pseudozyma flocculosa PF-1</name>
    <dbReference type="NCBI Taxonomy" id="1277687"/>
    <lineage>
        <taxon>Eukaryota</taxon>
        <taxon>Fungi</taxon>
        <taxon>Dikarya</taxon>
        <taxon>Basidiomycota</taxon>
        <taxon>Ustilaginomycotina</taxon>
        <taxon>Ustilaginomycetes</taxon>
        <taxon>Ustilaginales</taxon>
        <taxon>Ustilaginaceae</taxon>
        <taxon>Pseudozyma</taxon>
    </lineage>
</organism>
<dbReference type="KEGG" id="pfp:PFL1_03038"/>
<feature type="compositionally biased region" description="Low complexity" evidence="1">
    <location>
        <begin position="582"/>
        <end position="596"/>
    </location>
</feature>
<feature type="compositionally biased region" description="Polar residues" evidence="1">
    <location>
        <begin position="106"/>
        <end position="116"/>
    </location>
</feature>
<feature type="region of interest" description="Disordered" evidence="1">
    <location>
        <begin position="458"/>
        <end position="894"/>
    </location>
</feature>
<feature type="region of interest" description="Disordered" evidence="1">
    <location>
        <begin position="1267"/>
        <end position="1315"/>
    </location>
</feature>
<evidence type="ECO:0000256" key="1">
    <source>
        <dbReference type="SAM" id="MobiDB-lite"/>
    </source>
</evidence>